<feature type="transmembrane region" description="Helical" evidence="9">
    <location>
        <begin position="473"/>
        <end position="499"/>
    </location>
</feature>
<dbReference type="PROSITE" id="PS50156">
    <property type="entry name" value="SSD"/>
    <property type="match status" value="1"/>
</dbReference>
<comment type="subcellular location">
    <subcellularLocation>
        <location evidence="1 9">Cell inner membrane</location>
        <topology evidence="1 9">Multi-pass membrane protein</topology>
    </subcellularLocation>
</comment>
<dbReference type="Proteomes" id="UP000183371">
    <property type="component" value="Unassembled WGS sequence"/>
</dbReference>
<keyword evidence="13" id="KW-1185">Reference proteome</keyword>
<keyword evidence="5 9" id="KW-0997">Cell inner membrane</keyword>
<dbReference type="Gene3D" id="3.30.2090.10">
    <property type="entry name" value="Multidrug efflux transporter AcrB TolC docking domain, DN and DC subdomains"/>
    <property type="match status" value="2"/>
</dbReference>
<dbReference type="Gene3D" id="3.30.70.1440">
    <property type="entry name" value="Multidrug efflux transporter AcrB pore domain"/>
    <property type="match status" value="1"/>
</dbReference>
<dbReference type="InterPro" id="IPR001036">
    <property type="entry name" value="Acrflvin-R"/>
</dbReference>
<feature type="transmembrane region" description="Helical" evidence="9">
    <location>
        <begin position="871"/>
        <end position="889"/>
    </location>
</feature>
<keyword evidence="4" id="KW-1003">Cell membrane</keyword>
<evidence type="ECO:0000256" key="2">
    <source>
        <dbReference type="ARBA" id="ARBA00010942"/>
    </source>
</evidence>
<dbReference type="SUPFAM" id="SSF82693">
    <property type="entry name" value="Multidrug efflux transporter AcrB pore domain, PN1, PN2, PC1 and PC2 subdomains"/>
    <property type="match status" value="3"/>
</dbReference>
<dbReference type="InterPro" id="IPR000731">
    <property type="entry name" value="SSD"/>
</dbReference>
<evidence type="ECO:0000256" key="1">
    <source>
        <dbReference type="ARBA" id="ARBA00004429"/>
    </source>
</evidence>
<dbReference type="PRINTS" id="PR00702">
    <property type="entry name" value="ACRIFLAVINRP"/>
</dbReference>
<proteinExistence type="inferred from homology"/>
<feature type="compositionally biased region" description="Basic and acidic residues" evidence="10">
    <location>
        <begin position="1053"/>
        <end position="1062"/>
    </location>
</feature>
<dbReference type="SUPFAM" id="SSF82714">
    <property type="entry name" value="Multidrug efflux transporter AcrB TolC docking domain, DN and DC subdomains"/>
    <property type="match status" value="2"/>
</dbReference>
<protein>
    <recommendedName>
        <fullName evidence="9">Efflux pump membrane transporter</fullName>
    </recommendedName>
</protein>
<feature type="transmembrane region" description="Helical" evidence="9">
    <location>
        <begin position="395"/>
        <end position="415"/>
    </location>
</feature>
<evidence type="ECO:0000256" key="7">
    <source>
        <dbReference type="ARBA" id="ARBA00022989"/>
    </source>
</evidence>
<feature type="transmembrane region" description="Helical" evidence="9">
    <location>
        <begin position="441"/>
        <end position="461"/>
    </location>
</feature>
<dbReference type="Gene3D" id="1.20.1640.10">
    <property type="entry name" value="Multidrug efflux transporter AcrB transmembrane domain"/>
    <property type="match status" value="2"/>
</dbReference>
<dbReference type="Gene3D" id="3.30.70.1320">
    <property type="entry name" value="Multidrug efflux transporter AcrB pore domain like"/>
    <property type="match status" value="1"/>
</dbReference>
<feature type="transmembrane region" description="Helical" evidence="9">
    <location>
        <begin position="368"/>
        <end position="389"/>
    </location>
</feature>
<dbReference type="Gene3D" id="3.30.70.1430">
    <property type="entry name" value="Multidrug efflux transporter AcrB pore domain"/>
    <property type="match status" value="2"/>
</dbReference>
<evidence type="ECO:0000256" key="9">
    <source>
        <dbReference type="RuleBase" id="RU364070"/>
    </source>
</evidence>
<dbReference type="FunFam" id="1.20.1640.10:FF:000001">
    <property type="entry name" value="Efflux pump membrane transporter"/>
    <property type="match status" value="1"/>
</dbReference>
<feature type="transmembrane region" description="Helical" evidence="9">
    <location>
        <begin position="342"/>
        <end position="361"/>
    </location>
</feature>
<dbReference type="NCBIfam" id="TIGR00915">
    <property type="entry name" value="2A0602"/>
    <property type="match status" value="1"/>
</dbReference>
<dbReference type="GO" id="GO:0042910">
    <property type="term" value="F:xenobiotic transmembrane transporter activity"/>
    <property type="evidence" value="ECO:0007669"/>
    <property type="project" value="TreeGrafter"/>
</dbReference>
<evidence type="ECO:0000256" key="10">
    <source>
        <dbReference type="SAM" id="MobiDB-lite"/>
    </source>
</evidence>
<dbReference type="SUPFAM" id="SSF82866">
    <property type="entry name" value="Multidrug efflux transporter AcrB transmembrane domain"/>
    <property type="match status" value="2"/>
</dbReference>
<keyword evidence="7 9" id="KW-1133">Transmembrane helix</keyword>
<organism evidence="12 13">
    <name type="scientific">Pseudovibrio denitrificans</name>
    <dbReference type="NCBI Taxonomy" id="258256"/>
    <lineage>
        <taxon>Bacteria</taxon>
        <taxon>Pseudomonadati</taxon>
        <taxon>Pseudomonadota</taxon>
        <taxon>Alphaproteobacteria</taxon>
        <taxon>Hyphomicrobiales</taxon>
        <taxon>Stappiaceae</taxon>
        <taxon>Pseudovibrio</taxon>
    </lineage>
</organism>
<dbReference type="AlphaFoldDB" id="A0A1I7BAV1"/>
<dbReference type="Pfam" id="PF00873">
    <property type="entry name" value="ACR_tran"/>
    <property type="match status" value="1"/>
</dbReference>
<dbReference type="FunFam" id="3.30.70.1430:FF:000001">
    <property type="entry name" value="Efflux pump membrane transporter"/>
    <property type="match status" value="1"/>
</dbReference>
<dbReference type="RefSeq" id="WP_054783042.1">
    <property type="nucleotide sequence ID" value="NZ_FPBD01000003.1"/>
</dbReference>
<feature type="transmembrane region" description="Helical" evidence="9">
    <location>
        <begin position="975"/>
        <end position="997"/>
    </location>
</feature>
<reference evidence="13" key="1">
    <citation type="submission" date="2016-10" db="EMBL/GenBank/DDBJ databases">
        <authorList>
            <person name="Varghese N."/>
            <person name="Submissions S."/>
        </authorList>
    </citation>
    <scope>NUCLEOTIDE SEQUENCE [LARGE SCALE GENOMIC DNA]</scope>
    <source>
        <strain evidence="13">DSM 17465</strain>
    </source>
</reference>
<gene>
    <name evidence="12" type="ORF">SAMN05444141_103820</name>
</gene>
<evidence type="ECO:0000256" key="8">
    <source>
        <dbReference type="ARBA" id="ARBA00023136"/>
    </source>
</evidence>
<evidence type="ECO:0000313" key="13">
    <source>
        <dbReference type="Proteomes" id="UP000183371"/>
    </source>
</evidence>
<dbReference type="GO" id="GO:0005886">
    <property type="term" value="C:plasma membrane"/>
    <property type="evidence" value="ECO:0007669"/>
    <property type="project" value="UniProtKB-SubCell"/>
</dbReference>
<dbReference type="PANTHER" id="PTHR32063">
    <property type="match status" value="1"/>
</dbReference>
<feature type="transmembrane region" description="Helical" evidence="9">
    <location>
        <begin position="1003"/>
        <end position="1025"/>
    </location>
</feature>
<dbReference type="InterPro" id="IPR004764">
    <property type="entry name" value="MdtF-like"/>
</dbReference>
<evidence type="ECO:0000313" key="12">
    <source>
        <dbReference type="EMBL" id="SFT84264.1"/>
    </source>
</evidence>
<dbReference type="EMBL" id="FPBD01000003">
    <property type="protein sequence ID" value="SFT84264.1"/>
    <property type="molecule type" value="Genomic_DNA"/>
</dbReference>
<evidence type="ECO:0000256" key="6">
    <source>
        <dbReference type="ARBA" id="ARBA00022692"/>
    </source>
</evidence>
<sequence length="1062" mass="113579">MIYDMFIRRPRLAMVISILIVVVGAISIFSIPVSQYPTIAPPTVQVNATYIGADALTVEESVGQPIEGAVNGVDGMRYMKSSSSSDGTYSLTVYFDLTTNPDINAVNVQNRISTIESKLPQEVRDQGVNVTKKAGDLLQAISFYSPDQTHDGLFISNYVTINIVDELKRIPGVGDASVFGAQDYSMRIWLDPVKLRALNLTAEDVISAVQSQNKQAAVGRIGAAPLAADQQLQLTVTAKGRLNTVEEFQNIVLRANPDGSVVHLSNVARVELSSASFDVLAEYNQQPTAMIGIYLSPGANAVAVSEAVNERIAYLAERFPEDLTYISVFDTSLFVNEMISKVIHTLLEAFVLVTIVVYVFLGKFRATLIPLIAVPVSIIGAVAVAYMMGYSANTISLLALVLAIGIVVDDAIIVVENVERIMHEHPDLTPAQATSKAVGEIAAPVLATTLVLLSVFVPVAFLPGSSGVLFREFAVSISAAMVISTINALSLSPALCAILMKSENLTGVMAKISQKIDDVGHGYANLIKRIAKMSLYSLLAVVGFALFGFLIVSNTPDGFVPDEDKGYAMVLVNLPPGASRNRTEAVMRKADEIIRKDPAVDSTTMIIGLDLLAGGGSSPNAGVFFVKLKDYEERPSRELSSFAFVYRTYGSLAGIPEATFFPVNPAAIDGLGTVGGFEFIMEALEGQDPTVLAQVSRSLIVAANEAPDIASFFTTFNANTPQLNVQLDRERAQVLGLNIASVYNALQATLGGYYINDFNLYGRTWTVRLQAEQKYRSGVEDIGSIFVRSDTGEMVELSSVVHTELSRGANTITRYNNYRAVSFNGNAAPGAGLGEALTAMEGVAAEALPKGYAYEWTGLALEQKEAAGQTALVLGLAFLFAYLFLVALYESWNTPIPVLLSVAPALAGALLSLWIFGLAFDLYAQIGMVILIALAGKNAILMNEFSLEKRIDGMGLYESAIEGARLRFRPVMMTSLAFSAGLVPLVIASGPGAGAMVAVGVPVLAGMLFSATIGIFLIPTLYVSFQWMREKAGWTIEEGRAAKGTGGELAASDGKEEKPSDS</sequence>
<evidence type="ECO:0000256" key="5">
    <source>
        <dbReference type="ARBA" id="ARBA00022519"/>
    </source>
</evidence>
<accession>A0A1I7BAV1</accession>
<dbReference type="GO" id="GO:0015562">
    <property type="term" value="F:efflux transmembrane transporter activity"/>
    <property type="evidence" value="ECO:0007669"/>
    <property type="project" value="InterPro"/>
</dbReference>
<keyword evidence="3 9" id="KW-0813">Transport</keyword>
<feature type="region of interest" description="Disordered" evidence="10">
    <location>
        <begin position="1039"/>
        <end position="1062"/>
    </location>
</feature>
<evidence type="ECO:0000256" key="4">
    <source>
        <dbReference type="ARBA" id="ARBA00022475"/>
    </source>
</evidence>
<feature type="transmembrane region" description="Helical" evidence="9">
    <location>
        <begin position="896"/>
        <end position="916"/>
    </location>
</feature>
<feature type="transmembrane region" description="Helical" evidence="9">
    <location>
        <begin position="12"/>
        <end position="33"/>
    </location>
</feature>
<feature type="transmembrane region" description="Helical" evidence="9">
    <location>
        <begin position="535"/>
        <end position="552"/>
    </location>
</feature>
<keyword evidence="6 9" id="KW-0812">Transmembrane</keyword>
<evidence type="ECO:0000256" key="3">
    <source>
        <dbReference type="ARBA" id="ARBA00022448"/>
    </source>
</evidence>
<dbReference type="GO" id="GO:0009636">
    <property type="term" value="P:response to toxic substance"/>
    <property type="evidence" value="ECO:0007669"/>
    <property type="project" value="UniProtKB-ARBA"/>
</dbReference>
<feature type="domain" description="SSD" evidence="11">
    <location>
        <begin position="362"/>
        <end position="498"/>
    </location>
</feature>
<evidence type="ECO:0000259" key="11">
    <source>
        <dbReference type="PROSITE" id="PS50156"/>
    </source>
</evidence>
<keyword evidence="8 9" id="KW-0472">Membrane</keyword>
<feature type="transmembrane region" description="Helical" evidence="9">
    <location>
        <begin position="922"/>
        <end position="940"/>
    </location>
</feature>
<comment type="similarity">
    <text evidence="2 9">Belongs to the resistance-nodulation-cell division (RND) (TC 2.A.6) family.</text>
</comment>
<dbReference type="PANTHER" id="PTHR32063:SF76">
    <property type="entry name" value="EFFLUX PUMP MEMBRANE TRANSPORTER"/>
    <property type="match status" value="1"/>
</dbReference>
<dbReference type="InterPro" id="IPR027463">
    <property type="entry name" value="AcrB_DN_DC_subdom"/>
</dbReference>
<name>A0A1I7BAV1_9HYPH</name>